<dbReference type="Proteomes" id="UP000001514">
    <property type="component" value="Unassembled WGS sequence"/>
</dbReference>
<dbReference type="CDD" id="cd04496">
    <property type="entry name" value="SSB_OBF"/>
    <property type="match status" value="1"/>
</dbReference>
<organism evidence="4">
    <name type="scientific">Selaginella moellendorffii</name>
    <name type="common">Spikemoss</name>
    <dbReference type="NCBI Taxonomy" id="88036"/>
    <lineage>
        <taxon>Eukaryota</taxon>
        <taxon>Viridiplantae</taxon>
        <taxon>Streptophyta</taxon>
        <taxon>Embryophyta</taxon>
        <taxon>Tracheophyta</taxon>
        <taxon>Lycopodiopsida</taxon>
        <taxon>Selaginellales</taxon>
        <taxon>Selaginellaceae</taxon>
        <taxon>Selaginella</taxon>
    </lineage>
</organism>
<evidence type="ECO:0000256" key="2">
    <source>
        <dbReference type="PROSITE-ProRule" id="PRU00252"/>
    </source>
</evidence>
<protein>
    <submittedName>
        <fullName evidence="3">Uncharacterized protein</fullName>
    </submittedName>
</protein>
<proteinExistence type="predicted"/>
<gene>
    <name evidence="3" type="ORF">SELMODRAFT_440287</name>
</gene>
<dbReference type="InterPro" id="IPR012340">
    <property type="entry name" value="NA-bd_OB-fold"/>
</dbReference>
<evidence type="ECO:0000256" key="1">
    <source>
        <dbReference type="ARBA" id="ARBA00023125"/>
    </source>
</evidence>
<dbReference type="EMBL" id="GL377575">
    <property type="protein sequence ID" value="EFJ30361.1"/>
    <property type="molecule type" value="Genomic_DNA"/>
</dbReference>
<reference evidence="3 4" key="1">
    <citation type="journal article" date="2011" name="Science">
        <title>The Selaginella genome identifies genetic changes associated with the evolution of vascular plants.</title>
        <authorList>
            <person name="Banks J.A."/>
            <person name="Nishiyama T."/>
            <person name="Hasebe M."/>
            <person name="Bowman J.L."/>
            <person name="Gribskov M."/>
            <person name="dePamphilis C."/>
            <person name="Albert V.A."/>
            <person name="Aono N."/>
            <person name="Aoyama T."/>
            <person name="Ambrose B.A."/>
            <person name="Ashton N.W."/>
            <person name="Axtell M.J."/>
            <person name="Barker E."/>
            <person name="Barker M.S."/>
            <person name="Bennetzen J.L."/>
            <person name="Bonawitz N.D."/>
            <person name="Chapple C."/>
            <person name="Cheng C."/>
            <person name="Correa L.G."/>
            <person name="Dacre M."/>
            <person name="DeBarry J."/>
            <person name="Dreyer I."/>
            <person name="Elias M."/>
            <person name="Engstrom E.M."/>
            <person name="Estelle M."/>
            <person name="Feng L."/>
            <person name="Finet C."/>
            <person name="Floyd S.K."/>
            <person name="Frommer W.B."/>
            <person name="Fujita T."/>
            <person name="Gramzow L."/>
            <person name="Gutensohn M."/>
            <person name="Harholt J."/>
            <person name="Hattori M."/>
            <person name="Heyl A."/>
            <person name="Hirai T."/>
            <person name="Hiwatashi Y."/>
            <person name="Ishikawa M."/>
            <person name="Iwata M."/>
            <person name="Karol K.G."/>
            <person name="Koehler B."/>
            <person name="Kolukisaoglu U."/>
            <person name="Kubo M."/>
            <person name="Kurata T."/>
            <person name="Lalonde S."/>
            <person name="Li K."/>
            <person name="Li Y."/>
            <person name="Litt A."/>
            <person name="Lyons E."/>
            <person name="Manning G."/>
            <person name="Maruyama T."/>
            <person name="Michael T.P."/>
            <person name="Mikami K."/>
            <person name="Miyazaki S."/>
            <person name="Morinaga S."/>
            <person name="Murata T."/>
            <person name="Mueller-Roeber B."/>
            <person name="Nelson D.R."/>
            <person name="Obara M."/>
            <person name="Oguri Y."/>
            <person name="Olmstead R.G."/>
            <person name="Onodera N."/>
            <person name="Petersen B.L."/>
            <person name="Pils B."/>
            <person name="Prigge M."/>
            <person name="Rensing S.A."/>
            <person name="Riano-Pachon D.M."/>
            <person name="Roberts A.W."/>
            <person name="Sato Y."/>
            <person name="Scheller H.V."/>
            <person name="Schulz B."/>
            <person name="Schulz C."/>
            <person name="Shakirov E.V."/>
            <person name="Shibagaki N."/>
            <person name="Shinohara N."/>
            <person name="Shippen D.E."/>
            <person name="Soerensen I."/>
            <person name="Sotooka R."/>
            <person name="Sugimoto N."/>
            <person name="Sugita M."/>
            <person name="Sumikawa N."/>
            <person name="Tanurdzic M."/>
            <person name="Theissen G."/>
            <person name="Ulvskov P."/>
            <person name="Wakazuki S."/>
            <person name="Weng J.K."/>
            <person name="Willats W.W."/>
            <person name="Wipf D."/>
            <person name="Wolf P.G."/>
            <person name="Yang L."/>
            <person name="Zimmer A.D."/>
            <person name="Zhu Q."/>
            <person name="Mitros T."/>
            <person name="Hellsten U."/>
            <person name="Loque D."/>
            <person name="Otillar R."/>
            <person name="Salamov A."/>
            <person name="Schmutz J."/>
            <person name="Shapiro H."/>
            <person name="Lindquist E."/>
            <person name="Lucas S."/>
            <person name="Rokhsar D."/>
            <person name="Grigoriev I.V."/>
        </authorList>
    </citation>
    <scope>NUCLEOTIDE SEQUENCE [LARGE SCALE GENOMIC DNA]</scope>
</reference>
<dbReference type="InterPro" id="IPR000424">
    <property type="entry name" value="Primosome_PriB/ssb"/>
</dbReference>
<dbReference type="GO" id="GO:0090297">
    <property type="term" value="P:positive regulation of mitochondrial DNA replication"/>
    <property type="evidence" value="ECO:0000318"/>
    <property type="project" value="GO_Central"/>
</dbReference>
<dbReference type="GO" id="GO:0042645">
    <property type="term" value="C:mitochondrial nucleoid"/>
    <property type="evidence" value="ECO:0000318"/>
    <property type="project" value="GO_Central"/>
</dbReference>
<dbReference type="PROSITE" id="PS50935">
    <property type="entry name" value="SSB"/>
    <property type="match status" value="1"/>
</dbReference>
<dbReference type="AlphaFoldDB" id="D8RAR6"/>
<dbReference type="InParanoid" id="D8RAR6"/>
<dbReference type="GO" id="GO:0008047">
    <property type="term" value="F:enzyme activator activity"/>
    <property type="evidence" value="ECO:0000318"/>
    <property type="project" value="GO_Central"/>
</dbReference>
<dbReference type="eggNOG" id="KOG1653">
    <property type="taxonomic scope" value="Eukaryota"/>
</dbReference>
<dbReference type="KEGG" id="smo:SELMODRAFT_440287"/>
<dbReference type="PANTHER" id="PTHR10302:SF16">
    <property type="entry name" value="NUCLEIC ACID-BINDING, OB-FOLD-LIKE PROTEIN"/>
    <property type="match status" value="1"/>
</dbReference>
<dbReference type="Gene3D" id="2.40.50.140">
    <property type="entry name" value="Nucleic acid-binding proteins"/>
    <property type="match status" value="1"/>
</dbReference>
<sequence>MAFSSLRSSLLRALGATKCSSESARLGRVMCRGCSDEASASDIEESVAKDGDQSGRKLRAPAFQGVYKAVIVGELTQPPAELVLKNGNAIVTLMVATGGLRVQKKLNAPTKQIHKVVVYHRRLKDLATQIKKGQQIYLEGNMESRVFNDPVTGAVKLSREISVRQNGRLFMLDDLELRGVNLKSPEVEEGKR</sequence>
<evidence type="ECO:0000313" key="4">
    <source>
        <dbReference type="Proteomes" id="UP000001514"/>
    </source>
</evidence>
<keyword evidence="4" id="KW-1185">Reference proteome</keyword>
<keyword evidence="1 2" id="KW-0238">DNA-binding</keyword>
<dbReference type="OrthoDB" id="1078367at2759"/>
<name>D8RAR6_SELML</name>
<dbReference type="GO" id="GO:0006260">
    <property type="term" value="P:DNA replication"/>
    <property type="evidence" value="ECO:0000318"/>
    <property type="project" value="GO_Central"/>
</dbReference>
<evidence type="ECO:0000313" key="3">
    <source>
        <dbReference type="EMBL" id="EFJ30361.1"/>
    </source>
</evidence>
<dbReference type="STRING" id="88036.D8RAR6"/>
<dbReference type="OMA" id="QEELANW"/>
<dbReference type="InterPro" id="IPR011344">
    <property type="entry name" value="ssDNA-bd"/>
</dbReference>
<accession>D8RAR6</accession>
<dbReference type="SUPFAM" id="SSF50249">
    <property type="entry name" value="Nucleic acid-binding proteins"/>
    <property type="match status" value="1"/>
</dbReference>
<dbReference type="Gramene" id="EFJ30361">
    <property type="protein sequence ID" value="EFJ30361"/>
    <property type="gene ID" value="SELMODRAFT_440287"/>
</dbReference>
<dbReference type="HOGENOM" id="CLU_1417346_0_0_1"/>
<dbReference type="Pfam" id="PF00436">
    <property type="entry name" value="SSB"/>
    <property type="match status" value="1"/>
</dbReference>
<dbReference type="PANTHER" id="PTHR10302">
    <property type="entry name" value="SINGLE-STRANDED DNA-BINDING PROTEIN"/>
    <property type="match status" value="1"/>
</dbReference>
<dbReference type="GO" id="GO:0003697">
    <property type="term" value="F:single-stranded DNA binding"/>
    <property type="evidence" value="ECO:0000318"/>
    <property type="project" value="GO_Central"/>
</dbReference>